<dbReference type="InterPro" id="IPR032675">
    <property type="entry name" value="LRR_dom_sf"/>
</dbReference>
<name>A0A2G8S8W4_9APHY</name>
<reference evidence="2 3" key="1">
    <citation type="journal article" date="2015" name="Sci. Rep.">
        <title>Chromosome-level genome map provides insights into diverse defense mechanisms in the medicinal fungus Ganoderma sinense.</title>
        <authorList>
            <person name="Zhu Y."/>
            <person name="Xu J."/>
            <person name="Sun C."/>
            <person name="Zhou S."/>
            <person name="Xu H."/>
            <person name="Nelson D.R."/>
            <person name="Qian J."/>
            <person name="Song J."/>
            <person name="Luo H."/>
            <person name="Xiang L."/>
            <person name="Li Y."/>
            <person name="Xu Z."/>
            <person name="Ji A."/>
            <person name="Wang L."/>
            <person name="Lu S."/>
            <person name="Hayward A."/>
            <person name="Sun W."/>
            <person name="Li X."/>
            <person name="Schwartz D.C."/>
            <person name="Wang Y."/>
            <person name="Chen S."/>
        </authorList>
    </citation>
    <scope>NUCLEOTIDE SEQUENCE [LARGE SCALE GENOMIC DNA]</scope>
    <source>
        <strain evidence="2 3">ZZ0214-1</strain>
    </source>
</reference>
<feature type="compositionally biased region" description="Basic and acidic residues" evidence="1">
    <location>
        <begin position="430"/>
        <end position="446"/>
    </location>
</feature>
<evidence type="ECO:0000313" key="3">
    <source>
        <dbReference type="Proteomes" id="UP000230002"/>
    </source>
</evidence>
<keyword evidence="3" id="KW-1185">Reference proteome</keyword>
<dbReference type="AlphaFoldDB" id="A0A2G8S8W4"/>
<dbReference type="OrthoDB" id="2753936at2759"/>
<feature type="compositionally biased region" description="Acidic residues" evidence="1">
    <location>
        <begin position="417"/>
        <end position="429"/>
    </location>
</feature>
<organism evidence="2 3">
    <name type="scientific">Ganoderma sinense ZZ0214-1</name>
    <dbReference type="NCBI Taxonomy" id="1077348"/>
    <lineage>
        <taxon>Eukaryota</taxon>
        <taxon>Fungi</taxon>
        <taxon>Dikarya</taxon>
        <taxon>Basidiomycota</taxon>
        <taxon>Agaricomycotina</taxon>
        <taxon>Agaricomycetes</taxon>
        <taxon>Polyporales</taxon>
        <taxon>Polyporaceae</taxon>
        <taxon>Ganoderma</taxon>
    </lineage>
</organism>
<sequence>MGQISALANTFCTDKTETLPGLVRSLHLDMCVVLSHCAHVVRHDLHCILTRCDMLLSFTWNPHPHPGFLFDFGPFSAQVPSNYAAFNPNWILNISRIGGPGGAGDLLAWLLHFRLVTLSLDITTDADSLRLLAQVLSSAPHLTSLNLGTVLLQSSGLRIDPWSTLPYLSFPELRSLSIYCDVLPFVQYVATQWTMPRLASLHSKSGLPIAILTAHGQYLTYLHIHSDWSPLYLSANAALPCLHELCPRLTHLVIRLAPRDCPTLNINSPTLLYLDLLAAASVAAYRAIALAPTARAPRLRKVRMIMTLPTCDFLPLHFHPTHLPGSDSALEDLSSIPGADESDDATDWLMLTTGGIEGWCPEGLVRQLSWAVIVDECRKGTSPPEAVWDSRIADSDDETDSDGVYEYESRPTSPMSEDTDMDDSEDGDGAEGRDGECEMGDARSEDGMGSDSDMEREWFELEPEMPNEVRFVDDPLDSSRGQYDRETILERFSQSQLGDFLLE</sequence>
<evidence type="ECO:0000313" key="2">
    <source>
        <dbReference type="EMBL" id="PIL30213.1"/>
    </source>
</evidence>
<dbReference type="Proteomes" id="UP000230002">
    <property type="component" value="Unassembled WGS sequence"/>
</dbReference>
<feature type="compositionally biased region" description="Acidic residues" evidence="1">
    <location>
        <begin position="395"/>
        <end position="405"/>
    </location>
</feature>
<proteinExistence type="predicted"/>
<evidence type="ECO:0000256" key="1">
    <source>
        <dbReference type="SAM" id="MobiDB-lite"/>
    </source>
</evidence>
<comment type="caution">
    <text evidence="2">The sequence shown here is derived from an EMBL/GenBank/DDBJ whole genome shotgun (WGS) entry which is preliminary data.</text>
</comment>
<accession>A0A2G8S8W4</accession>
<feature type="region of interest" description="Disordered" evidence="1">
    <location>
        <begin position="380"/>
        <end position="482"/>
    </location>
</feature>
<dbReference type="EMBL" id="AYKW01000016">
    <property type="protein sequence ID" value="PIL30213.1"/>
    <property type="molecule type" value="Genomic_DNA"/>
</dbReference>
<protein>
    <submittedName>
        <fullName evidence="2">Uncharacterized protein</fullName>
    </submittedName>
</protein>
<dbReference type="Gene3D" id="3.80.10.10">
    <property type="entry name" value="Ribonuclease Inhibitor"/>
    <property type="match status" value="1"/>
</dbReference>
<gene>
    <name evidence="2" type="ORF">GSI_07791</name>
</gene>